<evidence type="ECO:0000313" key="4">
    <source>
        <dbReference type="EMBL" id="SES02500.1"/>
    </source>
</evidence>
<dbReference type="AlphaFoldDB" id="A0A1H9TYQ1"/>
<feature type="transmembrane region" description="Helical" evidence="3">
    <location>
        <begin position="71"/>
        <end position="89"/>
    </location>
</feature>
<dbReference type="GO" id="GO:0005886">
    <property type="term" value="C:plasma membrane"/>
    <property type="evidence" value="ECO:0007669"/>
    <property type="project" value="UniProtKB-SubCell"/>
</dbReference>
<gene>
    <name evidence="4" type="ORF">SAMN05216199_1836</name>
</gene>
<accession>A0A1H9TYQ1</accession>
<dbReference type="PIRSF" id="PIRSF016661">
    <property type="entry name" value="BioY"/>
    <property type="match status" value="1"/>
</dbReference>
<evidence type="ECO:0000256" key="2">
    <source>
        <dbReference type="PIRNR" id="PIRNR016661"/>
    </source>
</evidence>
<dbReference type="GO" id="GO:0015225">
    <property type="term" value="F:biotin transmembrane transporter activity"/>
    <property type="evidence" value="ECO:0007669"/>
    <property type="project" value="UniProtKB-UniRule"/>
</dbReference>
<proteinExistence type="inferred from homology"/>
<dbReference type="OrthoDB" id="1496139at2"/>
<dbReference type="EMBL" id="FOHB01000002">
    <property type="protein sequence ID" value="SES02500.1"/>
    <property type="molecule type" value="Genomic_DNA"/>
</dbReference>
<organism evidence="4 5">
    <name type="scientific">Pedococcus cremeus</name>
    <dbReference type="NCBI Taxonomy" id="587636"/>
    <lineage>
        <taxon>Bacteria</taxon>
        <taxon>Bacillati</taxon>
        <taxon>Actinomycetota</taxon>
        <taxon>Actinomycetes</taxon>
        <taxon>Micrococcales</taxon>
        <taxon>Intrasporangiaceae</taxon>
        <taxon>Pedococcus</taxon>
    </lineage>
</organism>
<dbReference type="Gene3D" id="1.10.1760.20">
    <property type="match status" value="1"/>
</dbReference>
<dbReference type="RefSeq" id="WP_091757337.1">
    <property type="nucleotide sequence ID" value="NZ_FOHB01000002.1"/>
</dbReference>
<evidence type="ECO:0000313" key="5">
    <source>
        <dbReference type="Proteomes" id="UP000199019"/>
    </source>
</evidence>
<comment type="subcellular location">
    <subcellularLocation>
        <location evidence="2">Cell membrane</location>
        <topology evidence="2">Multi-pass membrane protein</topology>
    </subcellularLocation>
</comment>
<protein>
    <recommendedName>
        <fullName evidence="2">Biotin transporter</fullName>
    </recommendedName>
</protein>
<keyword evidence="2" id="KW-0813">Transport</keyword>
<evidence type="ECO:0000256" key="1">
    <source>
        <dbReference type="ARBA" id="ARBA00010692"/>
    </source>
</evidence>
<dbReference type="PANTHER" id="PTHR34295">
    <property type="entry name" value="BIOTIN TRANSPORTER BIOY"/>
    <property type="match status" value="1"/>
</dbReference>
<keyword evidence="2 3" id="KW-0472">Membrane</keyword>
<dbReference type="PANTHER" id="PTHR34295:SF1">
    <property type="entry name" value="BIOTIN TRANSPORTER BIOY"/>
    <property type="match status" value="1"/>
</dbReference>
<feature type="transmembrane region" description="Helical" evidence="3">
    <location>
        <begin position="20"/>
        <end position="42"/>
    </location>
</feature>
<comment type="similarity">
    <text evidence="1 2">Belongs to the BioY family.</text>
</comment>
<dbReference type="Proteomes" id="UP000199019">
    <property type="component" value="Unassembled WGS sequence"/>
</dbReference>
<feature type="transmembrane region" description="Helical" evidence="3">
    <location>
        <begin position="129"/>
        <end position="149"/>
    </location>
</feature>
<dbReference type="InterPro" id="IPR003784">
    <property type="entry name" value="BioY"/>
</dbReference>
<keyword evidence="3" id="KW-0812">Transmembrane</keyword>
<reference evidence="5" key="1">
    <citation type="submission" date="2016-10" db="EMBL/GenBank/DDBJ databases">
        <authorList>
            <person name="Varghese N."/>
            <person name="Submissions S."/>
        </authorList>
    </citation>
    <scope>NUCLEOTIDE SEQUENCE [LARGE SCALE GENOMIC DNA]</scope>
    <source>
        <strain evidence="5">CGMCC 1.6963</strain>
    </source>
</reference>
<feature type="transmembrane region" description="Helical" evidence="3">
    <location>
        <begin position="95"/>
        <end position="117"/>
    </location>
</feature>
<keyword evidence="3" id="KW-1133">Transmembrane helix</keyword>
<dbReference type="STRING" id="587636.SAMN05216199_1836"/>
<sequence>MTVIALPRKRVLADVIPGGLARDALLVASGAAFVGLLAQFSIPLPGTPVPLTLGTFAVLLTGAALGPVRGLLSIGIYMAAGMAGVPWFAGQASGWGFPSFGYIIGFVLAGALVGWLASRGGDRTPARTAGTMVLGNVVIYALGLPYLMAATGMDLSAGLAAGVTPFLIGDGIKILLAAGLLPGAWKVVQHVESR</sequence>
<evidence type="ECO:0000256" key="3">
    <source>
        <dbReference type="SAM" id="Phobius"/>
    </source>
</evidence>
<feature type="transmembrane region" description="Helical" evidence="3">
    <location>
        <begin position="48"/>
        <end position="66"/>
    </location>
</feature>
<name>A0A1H9TYQ1_9MICO</name>
<keyword evidence="5" id="KW-1185">Reference proteome</keyword>
<keyword evidence="2" id="KW-1003">Cell membrane</keyword>
<dbReference type="Pfam" id="PF02632">
    <property type="entry name" value="BioY"/>
    <property type="match status" value="1"/>
</dbReference>